<feature type="compositionally biased region" description="Low complexity" evidence="1">
    <location>
        <begin position="219"/>
        <end position="230"/>
    </location>
</feature>
<protein>
    <recommendedName>
        <fullName evidence="2">DNA-binding phage zinc finger domain-containing protein</fullName>
    </recommendedName>
</protein>
<feature type="domain" description="DNA-binding phage zinc finger" evidence="2">
    <location>
        <begin position="151"/>
        <end position="227"/>
    </location>
</feature>
<dbReference type="Pfam" id="PF24623">
    <property type="entry name" value="Phage_zn_bind_8"/>
    <property type="match status" value="1"/>
</dbReference>
<dbReference type="Proteomes" id="UP000037432">
    <property type="component" value="Unassembled WGS sequence"/>
</dbReference>
<name>A0A0J7ZM14_STRVR</name>
<evidence type="ECO:0000259" key="2">
    <source>
        <dbReference type="Pfam" id="PF24623"/>
    </source>
</evidence>
<dbReference type="RefSeq" id="WP_048579579.1">
    <property type="nucleotide sequence ID" value="NZ_LFNT01000002.1"/>
</dbReference>
<evidence type="ECO:0000313" key="3">
    <source>
        <dbReference type="EMBL" id="KMS76979.1"/>
    </source>
</evidence>
<gene>
    <name evidence="3" type="ORF">ACM01_03975</name>
</gene>
<dbReference type="EMBL" id="LFNT01000002">
    <property type="protein sequence ID" value="KMS76979.1"/>
    <property type="molecule type" value="Genomic_DNA"/>
</dbReference>
<dbReference type="InterPro" id="IPR056911">
    <property type="entry name" value="Phage_Znf_bind_put"/>
</dbReference>
<dbReference type="AlphaFoldDB" id="A0A0J7ZM14"/>
<evidence type="ECO:0000313" key="4">
    <source>
        <dbReference type="Proteomes" id="UP000037432"/>
    </source>
</evidence>
<comment type="caution">
    <text evidence="3">The sequence shown here is derived from an EMBL/GenBank/DDBJ whole genome shotgun (WGS) entry which is preliminary data.</text>
</comment>
<organism evidence="3 4">
    <name type="scientific">Streptomyces viridochromogenes</name>
    <dbReference type="NCBI Taxonomy" id="1938"/>
    <lineage>
        <taxon>Bacteria</taxon>
        <taxon>Bacillati</taxon>
        <taxon>Actinomycetota</taxon>
        <taxon>Actinomycetes</taxon>
        <taxon>Kitasatosporales</taxon>
        <taxon>Streptomycetaceae</taxon>
        <taxon>Streptomyces</taxon>
    </lineage>
</organism>
<proteinExistence type="predicted"/>
<dbReference type="OrthoDB" id="4295854at2"/>
<evidence type="ECO:0000256" key="1">
    <source>
        <dbReference type="SAM" id="MobiDB-lite"/>
    </source>
</evidence>
<sequence>MNHREVAAVLTYAGRLDPRLIRTEPGEADNQLDTWHELLDDVPMATGQGWDVREIVRKRIVSSPYPVLPADVAREWQAHRRERLARHTDPTPRADPDNPEAWRAELLAARDAVAAGQAAPSAHRGITAGRHRPGLKDQLAAVGSYIPPAVRAELAPYRPARAAREAAIAAGGPDVLGVPCDWCHAPEGEPCRRRRISLDGTARGNAPRATAHPGRIDRALAAQAQQASAA</sequence>
<reference evidence="3 4" key="1">
    <citation type="submission" date="2015-06" db="EMBL/GenBank/DDBJ databases">
        <authorList>
            <person name="Ju K.-S."/>
            <person name="Doroghazi J.R."/>
            <person name="Metcalf W.W."/>
        </authorList>
    </citation>
    <scope>NUCLEOTIDE SEQUENCE [LARGE SCALE GENOMIC DNA]</scope>
    <source>
        <strain evidence="3 4">NRRL 3414</strain>
    </source>
</reference>
<feature type="region of interest" description="Disordered" evidence="1">
    <location>
        <begin position="196"/>
        <end position="230"/>
    </location>
</feature>
<dbReference type="PATRIC" id="fig|1938.3.peg.424"/>
<accession>A0A0J7ZM14</accession>